<dbReference type="InterPro" id="IPR058240">
    <property type="entry name" value="rSAM_sf"/>
</dbReference>
<evidence type="ECO:0000256" key="5">
    <source>
        <dbReference type="ARBA" id="ARBA00023014"/>
    </source>
</evidence>
<dbReference type="Pfam" id="PF04055">
    <property type="entry name" value="Radical_SAM"/>
    <property type="match status" value="1"/>
</dbReference>
<keyword evidence="2" id="KW-0949">S-adenosyl-L-methionine</keyword>
<dbReference type="GO" id="GO:0046872">
    <property type="term" value="F:metal ion binding"/>
    <property type="evidence" value="ECO:0007669"/>
    <property type="project" value="UniProtKB-KW"/>
</dbReference>
<evidence type="ECO:0000256" key="1">
    <source>
        <dbReference type="ARBA" id="ARBA00001966"/>
    </source>
</evidence>
<feature type="domain" description="Radical SAM core" evidence="6">
    <location>
        <begin position="36"/>
        <end position="246"/>
    </location>
</feature>
<dbReference type="Gene3D" id="3.20.20.70">
    <property type="entry name" value="Aldolase class I"/>
    <property type="match status" value="1"/>
</dbReference>
<dbReference type="GO" id="GO:0003824">
    <property type="term" value="F:catalytic activity"/>
    <property type="evidence" value="ECO:0007669"/>
    <property type="project" value="InterPro"/>
</dbReference>
<reference evidence="7" key="1">
    <citation type="submission" date="2019-02" db="EMBL/GenBank/DDBJ databases">
        <authorList>
            <person name="Gruber-Vodicka R. H."/>
            <person name="Seah K. B. B."/>
        </authorList>
    </citation>
    <scope>NUCLEOTIDE SEQUENCE</scope>
    <source>
        <strain evidence="7">BECK_S312</strain>
        <strain evidence="8">BECK_S426</strain>
    </source>
</reference>
<dbReference type="InterPro" id="IPR013785">
    <property type="entry name" value="Aldolase_TIM"/>
</dbReference>
<accession>A0A450WFY9</accession>
<evidence type="ECO:0000313" key="8">
    <source>
        <dbReference type="EMBL" id="VFK31410.1"/>
    </source>
</evidence>
<dbReference type="SUPFAM" id="SSF102114">
    <property type="entry name" value="Radical SAM enzymes"/>
    <property type="match status" value="1"/>
</dbReference>
<dbReference type="SFLD" id="SFLDG01067">
    <property type="entry name" value="SPASM/twitch_domain_containing"/>
    <property type="match status" value="1"/>
</dbReference>
<sequence>MNRIQIGGRQIVIKPQSLIGILTGIQLDESGTASWPPRVQGMGVVITNECQLTCAHCYNQSSPFRHLSLDKEKLIRACECLKKEFPGFKAISLSGGEPFLYPDVEEVAEAISALDIHVSCVTGGGGVSPDEISRLAEHGVSEYAISRDTYHSRFVSEESFLRLVDAASDAVSNVTIKFCVHSEQEYEGMRSKWDGVMRKSIVFEFYGLTPFGRTRRNQGEITDPFKRYNEDSGCFQEFGVIALNSDGKIYPCCSTGGFTPGLELCSIDDLIEKGELSHFYLQRDDLRDIAFNGWDKVPGQTKCEQCNYKFRLPQLKCRSMMLEEG</sequence>
<keyword evidence="3" id="KW-0479">Metal-binding</keyword>
<dbReference type="CDD" id="cd01335">
    <property type="entry name" value="Radical_SAM"/>
    <property type="match status" value="1"/>
</dbReference>
<proteinExistence type="predicted"/>
<dbReference type="GO" id="GO:0051536">
    <property type="term" value="F:iron-sulfur cluster binding"/>
    <property type="evidence" value="ECO:0007669"/>
    <property type="project" value="UniProtKB-KW"/>
</dbReference>
<dbReference type="InterPro" id="IPR007197">
    <property type="entry name" value="rSAM"/>
</dbReference>
<dbReference type="PANTHER" id="PTHR11228:SF7">
    <property type="entry name" value="PQQA PEPTIDE CYCLASE"/>
    <property type="match status" value="1"/>
</dbReference>
<evidence type="ECO:0000256" key="3">
    <source>
        <dbReference type="ARBA" id="ARBA00022723"/>
    </source>
</evidence>
<keyword evidence="5" id="KW-0411">Iron-sulfur</keyword>
<dbReference type="EMBL" id="CAADFP010000138">
    <property type="protein sequence ID" value="VFK31410.1"/>
    <property type="molecule type" value="Genomic_DNA"/>
</dbReference>
<comment type="cofactor">
    <cofactor evidence="1">
        <name>[4Fe-4S] cluster</name>
        <dbReference type="ChEBI" id="CHEBI:49883"/>
    </cofactor>
</comment>
<gene>
    <name evidence="7" type="ORF">BECKLPF1236A_GA0070988_101371</name>
    <name evidence="8" type="ORF">BECKLPF1236C_GA0070990_101381</name>
</gene>
<dbReference type="PROSITE" id="PS51918">
    <property type="entry name" value="RADICAL_SAM"/>
    <property type="match status" value="1"/>
</dbReference>
<dbReference type="AlphaFoldDB" id="A0A450WFY9"/>
<name>A0A450WFY9_9GAMM</name>
<evidence type="ECO:0000259" key="6">
    <source>
        <dbReference type="PROSITE" id="PS51918"/>
    </source>
</evidence>
<evidence type="ECO:0000313" key="7">
    <source>
        <dbReference type="EMBL" id="VFK15970.1"/>
    </source>
</evidence>
<dbReference type="InterPro" id="IPR050377">
    <property type="entry name" value="Radical_SAM_PqqE_MftC-like"/>
</dbReference>
<organism evidence="7">
    <name type="scientific">Candidatus Kentrum sp. LPFa</name>
    <dbReference type="NCBI Taxonomy" id="2126335"/>
    <lineage>
        <taxon>Bacteria</taxon>
        <taxon>Pseudomonadati</taxon>
        <taxon>Pseudomonadota</taxon>
        <taxon>Gammaproteobacteria</taxon>
        <taxon>Candidatus Kentrum</taxon>
    </lineage>
</organism>
<protein>
    <submittedName>
        <fullName evidence="7">4Fe-4S single cluster domain-containing protein</fullName>
    </submittedName>
</protein>
<dbReference type="PANTHER" id="PTHR11228">
    <property type="entry name" value="RADICAL SAM DOMAIN PROTEIN"/>
    <property type="match status" value="1"/>
</dbReference>
<keyword evidence="4" id="KW-0408">Iron</keyword>
<evidence type="ECO:0000256" key="2">
    <source>
        <dbReference type="ARBA" id="ARBA00022691"/>
    </source>
</evidence>
<evidence type="ECO:0000256" key="4">
    <source>
        <dbReference type="ARBA" id="ARBA00023004"/>
    </source>
</evidence>
<dbReference type="SFLD" id="SFLDS00029">
    <property type="entry name" value="Radical_SAM"/>
    <property type="match status" value="1"/>
</dbReference>
<dbReference type="EMBL" id="CAADFM010000137">
    <property type="protein sequence ID" value="VFK15970.1"/>
    <property type="molecule type" value="Genomic_DNA"/>
</dbReference>